<evidence type="ECO:0000313" key="2">
    <source>
        <dbReference type="Proteomes" id="UP000578819"/>
    </source>
</evidence>
<keyword evidence="2" id="KW-1185">Reference proteome</keyword>
<accession>A0A7W7SRM2</accession>
<dbReference type="Proteomes" id="UP000578819">
    <property type="component" value="Unassembled WGS sequence"/>
</dbReference>
<comment type="caution">
    <text evidence="1">The sequence shown here is derived from an EMBL/GenBank/DDBJ whole genome shotgun (WGS) entry which is preliminary data.</text>
</comment>
<evidence type="ECO:0000313" key="1">
    <source>
        <dbReference type="EMBL" id="MBB4959541.1"/>
    </source>
</evidence>
<proteinExistence type="predicted"/>
<name>A0A7W7SRM2_9ACTN</name>
<dbReference type="RefSeq" id="WP_184535455.1">
    <property type="nucleotide sequence ID" value="NZ_JACHJW010000001.1"/>
</dbReference>
<dbReference type="AlphaFoldDB" id="A0A7W7SRM2"/>
<sequence>MRALSTLVGIAMSVGIVAPPTITRAAVPGRLVVLARQDHNLSIIVPSAVSLGAARTGTTLGGRLGTVTIDDQRLVNPNTWTATVSATSFQTGAGGTGRTIPNTQLSYWSGPETKSTGGGTLIPGQLTPAQAQSLGVPRIAFRKTSGNGNNRVSWNPTLVVAVPTGITAGLYVGTITHSVA</sequence>
<organism evidence="1 2">
    <name type="scientific">Micromonospora polyrhachis</name>
    <dbReference type="NCBI Taxonomy" id="1282883"/>
    <lineage>
        <taxon>Bacteria</taxon>
        <taxon>Bacillati</taxon>
        <taxon>Actinomycetota</taxon>
        <taxon>Actinomycetes</taxon>
        <taxon>Micromonosporales</taxon>
        <taxon>Micromonosporaceae</taxon>
        <taxon>Micromonospora</taxon>
    </lineage>
</organism>
<protein>
    <submittedName>
        <fullName evidence="1">Uncharacterized protein</fullName>
    </submittedName>
</protein>
<gene>
    <name evidence="1" type="ORF">FHR38_003274</name>
</gene>
<reference evidence="1 2" key="1">
    <citation type="submission" date="2020-08" db="EMBL/GenBank/DDBJ databases">
        <title>Sequencing the genomes of 1000 actinobacteria strains.</title>
        <authorList>
            <person name="Klenk H.-P."/>
        </authorList>
    </citation>
    <scope>NUCLEOTIDE SEQUENCE [LARGE SCALE GENOMIC DNA]</scope>
    <source>
        <strain evidence="1 2">DSM 45886</strain>
    </source>
</reference>
<dbReference type="EMBL" id="JACHJW010000001">
    <property type="protein sequence ID" value="MBB4959541.1"/>
    <property type="molecule type" value="Genomic_DNA"/>
</dbReference>